<dbReference type="SUPFAM" id="SSF82199">
    <property type="entry name" value="SET domain"/>
    <property type="match status" value="1"/>
</dbReference>
<keyword evidence="3" id="KW-1185">Reference proteome</keyword>
<evidence type="ECO:0000259" key="1">
    <source>
        <dbReference type="PROSITE" id="PS50280"/>
    </source>
</evidence>
<name>N1QMT6_SPHMS</name>
<dbReference type="RefSeq" id="XP_016765813.1">
    <property type="nucleotide sequence ID" value="XM_016909464.1"/>
</dbReference>
<proteinExistence type="predicted"/>
<dbReference type="InterPro" id="IPR050869">
    <property type="entry name" value="H3K4_H4K5_MeTrfase"/>
</dbReference>
<dbReference type="OrthoDB" id="438641at2759"/>
<evidence type="ECO:0000313" key="3">
    <source>
        <dbReference type="Proteomes" id="UP000016931"/>
    </source>
</evidence>
<dbReference type="InterPro" id="IPR001214">
    <property type="entry name" value="SET_dom"/>
</dbReference>
<dbReference type="HOGENOM" id="CLU_655737_0_0_1"/>
<dbReference type="InterPro" id="IPR046341">
    <property type="entry name" value="SET_dom_sf"/>
</dbReference>
<dbReference type="PANTHER" id="PTHR12197:SF251">
    <property type="entry name" value="EG:BACR7C10.4 PROTEIN"/>
    <property type="match status" value="1"/>
</dbReference>
<dbReference type="EMBL" id="KB456260">
    <property type="protein sequence ID" value="EMF17692.1"/>
    <property type="molecule type" value="Genomic_DNA"/>
</dbReference>
<dbReference type="GO" id="GO:0005634">
    <property type="term" value="C:nucleus"/>
    <property type="evidence" value="ECO:0007669"/>
    <property type="project" value="TreeGrafter"/>
</dbReference>
<dbReference type="eggNOG" id="ENOG502QUIU">
    <property type="taxonomic scope" value="Eukaryota"/>
</dbReference>
<feature type="domain" description="SET" evidence="1">
    <location>
        <begin position="204"/>
        <end position="447"/>
    </location>
</feature>
<dbReference type="Pfam" id="PF00856">
    <property type="entry name" value="SET"/>
    <property type="match status" value="1"/>
</dbReference>
<dbReference type="OMA" id="NNKHGQT"/>
<dbReference type="Proteomes" id="UP000016931">
    <property type="component" value="Unassembled WGS sequence"/>
</dbReference>
<dbReference type="CDD" id="cd20071">
    <property type="entry name" value="SET_SMYD"/>
    <property type="match status" value="1"/>
</dbReference>
<dbReference type="GeneID" id="27906601"/>
<evidence type="ECO:0000313" key="2">
    <source>
        <dbReference type="EMBL" id="EMF17692.1"/>
    </source>
</evidence>
<sequence length="517" mass="58799">MEQPFSASEWKPTKVSEPWDKPLPKADLEELIVRLATDQREIRLHPYDPRRWIRRAHTFTLLRYPELAVGDACKASLLCKSLLKVLNQNLKPNYRLGAHAGFWMGHGEREDGDGDEDEDDEVAERMEKLDIDSEHLTHRVRFLQIQSAADKVIMDNLAYAPNAEEGMFYPRPYPWMKAEHSTRSDEILQQVNWELAHPLVTPLPALFAKRYAFGKGVGTRGGAESFGLFALRDIEKGEKLIVDRSRIWGCIGPGSGDSRDYDHDGLPAGGRASNLDGGYGCANFMHPNQVGDKVEHDLRWIRDRLGKDAAHTILLARFFLTCIRDRIDHPLSHPLIARLTPSYRTTAYKSFCLEKDITILMEVLQNFGVDIFANHNFDTWVLFEIHARVINNSWSDPLATCVSPLFSLINHSCEPNLSWNTVEGHSTLHVVANTHVDKDEQVFVEYDQFQHEKPLRVRRKRLEDWFDADCQCTRCVREELEEKAAGEGDGGGGLLWGPGKPVWDLGVVVELPEDGDE</sequence>
<dbReference type="AlphaFoldDB" id="N1QMT6"/>
<accession>N1QMT6</accession>
<dbReference type="PANTHER" id="PTHR12197">
    <property type="entry name" value="HISTONE-LYSINE N-METHYLTRANSFERASE SMYD"/>
    <property type="match status" value="1"/>
</dbReference>
<dbReference type="PROSITE" id="PS50280">
    <property type="entry name" value="SET"/>
    <property type="match status" value="1"/>
</dbReference>
<dbReference type="STRING" id="692275.N1QMT6"/>
<protein>
    <recommendedName>
        <fullName evidence="1">SET domain-containing protein</fullName>
    </recommendedName>
</protein>
<gene>
    <name evidence="2" type="ORF">SEPMUDRAFT_58356</name>
</gene>
<reference evidence="2 3" key="1">
    <citation type="journal article" date="2012" name="PLoS Pathog.">
        <title>Diverse lifestyles and strategies of plant pathogenesis encoded in the genomes of eighteen Dothideomycetes fungi.</title>
        <authorList>
            <person name="Ohm R.A."/>
            <person name="Feau N."/>
            <person name="Henrissat B."/>
            <person name="Schoch C.L."/>
            <person name="Horwitz B.A."/>
            <person name="Barry K.W."/>
            <person name="Condon B.J."/>
            <person name="Copeland A.C."/>
            <person name="Dhillon B."/>
            <person name="Glaser F."/>
            <person name="Hesse C.N."/>
            <person name="Kosti I."/>
            <person name="LaButti K."/>
            <person name="Lindquist E.A."/>
            <person name="Lucas S."/>
            <person name="Salamov A.A."/>
            <person name="Bradshaw R.E."/>
            <person name="Ciuffetti L."/>
            <person name="Hamelin R.C."/>
            <person name="Kema G.H.J."/>
            <person name="Lawrence C."/>
            <person name="Scott J.A."/>
            <person name="Spatafora J.W."/>
            <person name="Turgeon B.G."/>
            <person name="de Wit P.J.G.M."/>
            <person name="Zhong S."/>
            <person name="Goodwin S.B."/>
            <person name="Grigoriev I.V."/>
        </authorList>
    </citation>
    <scope>NUCLEOTIDE SEQUENCE [LARGE SCALE GENOMIC DNA]</scope>
    <source>
        <strain evidence="2 3">SO2202</strain>
    </source>
</reference>
<organism evidence="2 3">
    <name type="scientific">Sphaerulina musiva (strain SO2202)</name>
    <name type="common">Poplar stem canker fungus</name>
    <name type="synonym">Septoria musiva</name>
    <dbReference type="NCBI Taxonomy" id="692275"/>
    <lineage>
        <taxon>Eukaryota</taxon>
        <taxon>Fungi</taxon>
        <taxon>Dikarya</taxon>
        <taxon>Ascomycota</taxon>
        <taxon>Pezizomycotina</taxon>
        <taxon>Dothideomycetes</taxon>
        <taxon>Dothideomycetidae</taxon>
        <taxon>Mycosphaerellales</taxon>
        <taxon>Mycosphaerellaceae</taxon>
        <taxon>Sphaerulina</taxon>
    </lineage>
</organism>
<dbReference type="SMART" id="SM00317">
    <property type="entry name" value="SET"/>
    <property type="match status" value="1"/>
</dbReference>
<dbReference type="Gene3D" id="2.170.270.10">
    <property type="entry name" value="SET domain"/>
    <property type="match status" value="1"/>
</dbReference>